<reference evidence="2 3" key="1">
    <citation type="submission" date="2024-07" db="EMBL/GenBank/DDBJ databases">
        <title>Chromosome-level genome assembly of the water stick insect Ranatra chinensis (Heteroptera: Nepidae).</title>
        <authorList>
            <person name="Liu X."/>
        </authorList>
    </citation>
    <scope>NUCLEOTIDE SEQUENCE [LARGE SCALE GENOMIC DNA]</scope>
    <source>
        <strain evidence="2">Cailab_2021Rc</strain>
        <tissue evidence="2">Muscle</tissue>
    </source>
</reference>
<name>A0ABD0Z0L2_9HEMI</name>
<sequence length="150" mass="17251">MGTTTDLANVTRKLKEKSPRLLASWRADGESPDQALRLVKQLIPGTDTTAIAYEFRFLEKQVKEAVWMELPEKLRGHVCTLDKSAFFEFVLAKIDEEENNYQASKEDRNSGWKTAERRRECREGQRDDRRTPPPPSQPQSPQKKTNGGQF</sequence>
<protein>
    <recommendedName>
        <fullName evidence="4">Gag protein</fullName>
    </recommendedName>
</protein>
<comment type="caution">
    <text evidence="2">The sequence shown here is derived from an EMBL/GenBank/DDBJ whole genome shotgun (WGS) entry which is preliminary data.</text>
</comment>
<organism evidence="2 3">
    <name type="scientific">Ranatra chinensis</name>
    <dbReference type="NCBI Taxonomy" id="642074"/>
    <lineage>
        <taxon>Eukaryota</taxon>
        <taxon>Metazoa</taxon>
        <taxon>Ecdysozoa</taxon>
        <taxon>Arthropoda</taxon>
        <taxon>Hexapoda</taxon>
        <taxon>Insecta</taxon>
        <taxon>Pterygota</taxon>
        <taxon>Neoptera</taxon>
        <taxon>Paraneoptera</taxon>
        <taxon>Hemiptera</taxon>
        <taxon>Heteroptera</taxon>
        <taxon>Panheteroptera</taxon>
        <taxon>Nepomorpha</taxon>
        <taxon>Nepidae</taxon>
        <taxon>Ranatrinae</taxon>
        <taxon>Ranatra</taxon>
    </lineage>
</organism>
<dbReference type="AlphaFoldDB" id="A0ABD0Z0L2"/>
<evidence type="ECO:0008006" key="4">
    <source>
        <dbReference type="Google" id="ProtNLM"/>
    </source>
</evidence>
<feature type="region of interest" description="Disordered" evidence="1">
    <location>
        <begin position="98"/>
        <end position="150"/>
    </location>
</feature>
<evidence type="ECO:0000313" key="3">
    <source>
        <dbReference type="Proteomes" id="UP001558652"/>
    </source>
</evidence>
<evidence type="ECO:0000256" key="1">
    <source>
        <dbReference type="SAM" id="MobiDB-lite"/>
    </source>
</evidence>
<accession>A0ABD0Z0L2</accession>
<dbReference type="EMBL" id="JBFDAA010000008">
    <property type="protein sequence ID" value="KAL1129668.1"/>
    <property type="molecule type" value="Genomic_DNA"/>
</dbReference>
<dbReference type="Proteomes" id="UP001558652">
    <property type="component" value="Unassembled WGS sequence"/>
</dbReference>
<gene>
    <name evidence="2" type="ORF">AAG570_012613</name>
</gene>
<keyword evidence="3" id="KW-1185">Reference proteome</keyword>
<feature type="compositionally biased region" description="Basic and acidic residues" evidence="1">
    <location>
        <begin position="104"/>
        <end position="131"/>
    </location>
</feature>
<proteinExistence type="predicted"/>
<evidence type="ECO:0000313" key="2">
    <source>
        <dbReference type="EMBL" id="KAL1129668.1"/>
    </source>
</evidence>